<feature type="domain" description="Fe2OG dioxygenase" evidence="7">
    <location>
        <begin position="426"/>
        <end position="527"/>
    </location>
</feature>
<dbReference type="Pfam" id="PF03171">
    <property type="entry name" value="2OG-FeII_Oxy"/>
    <property type="match status" value="2"/>
</dbReference>
<keyword evidence="3" id="KW-0223">Dioxygenase</keyword>
<dbReference type="PANTHER" id="PTHR47990">
    <property type="entry name" value="2-OXOGLUTARATE (2OG) AND FE(II)-DEPENDENT OXYGENASE SUPERFAMILY PROTEIN-RELATED"/>
    <property type="match status" value="1"/>
</dbReference>
<dbReference type="FunFam" id="2.60.120.330:FF:000022">
    <property type="entry name" value="Probable 2-oxoglutarate-dependent dioxygenase AOP1.2"/>
    <property type="match status" value="1"/>
</dbReference>
<dbReference type="InterPro" id="IPR044861">
    <property type="entry name" value="IPNS-like_FE2OG_OXY"/>
</dbReference>
<dbReference type="Pfam" id="PF14226">
    <property type="entry name" value="DIOX_N"/>
    <property type="match status" value="2"/>
</dbReference>
<comment type="caution">
    <text evidence="8">The sequence shown here is derived from an EMBL/GenBank/DDBJ whole genome shotgun (WGS) entry which is preliminary data.</text>
</comment>
<evidence type="ECO:0000256" key="6">
    <source>
        <dbReference type="ARBA" id="ARBA00057022"/>
    </source>
</evidence>
<dbReference type="InterPro" id="IPR027443">
    <property type="entry name" value="IPNS-like_sf"/>
</dbReference>
<evidence type="ECO:0000256" key="2">
    <source>
        <dbReference type="ARBA" id="ARBA00022723"/>
    </source>
</evidence>
<dbReference type="InterPro" id="IPR050231">
    <property type="entry name" value="Iron_ascorbate_oxido_reductase"/>
</dbReference>
<dbReference type="GO" id="GO:0046872">
    <property type="term" value="F:metal ion binding"/>
    <property type="evidence" value="ECO:0007669"/>
    <property type="project" value="UniProtKB-KW"/>
</dbReference>
<sequence length="578" mass="65951">MGSESTPTLPILDFSNAEWKPGTDSWLVACKKVTHALEQYGCFIIEYDKFPLQLHNQVFSLLEELFLLPTETKMKNRYEKPLNGYVVAELDQMVTRMIFESYGVERYHDAYTDTTTYLLRLLKNRAPQQSEPTLGFITHTDKSFTTILHQNQVNALEVETRDGNRINVDFSSPSSFVVIAGDALTAWSNDRVLSPRHQVVMSGNVDRYSLGLFAFNNGTIQVPEELVDDLHPLKYNTFDHLGLLRFYRTDEGYNSKCPIKAYCEMGSQTPLKLPVIDFSKPDLKPGSNEWDLVKGQVQQALQEYGCFEALFDKIPLQLREAIFGSLQELFDLPLQAKIRNVSNKPYHGYVGQYPQVPLYESMGVDDATVTEKVEALTTTLWPQGNSSFSNTIQSFSEQLSELDQIVRRMILESFDLEKYMDEHMGSTNYLLRVMKYKGPKTTETKLGLNSHTDKNIVTILYQNEVDGLEVLRKEGEWINVKPSKHSFTVMIGESLYAWLNGRVHAPYHRVMMTGDKARYSAGLFSVPKAGYIIKAPEELVDEAHPLLFKPFDHVEFLRFYYTEAGQKAESALKVFCGV</sequence>
<evidence type="ECO:0000259" key="7">
    <source>
        <dbReference type="PROSITE" id="PS51471"/>
    </source>
</evidence>
<dbReference type="OrthoDB" id="288590at2759"/>
<dbReference type="Gene3D" id="2.60.120.330">
    <property type="entry name" value="B-lactam Antibiotic, Isopenicillin N Synthase, Chain"/>
    <property type="match status" value="3"/>
</dbReference>
<protein>
    <recommendedName>
        <fullName evidence="7">Fe2OG dioxygenase domain-containing protein</fullName>
    </recommendedName>
</protein>
<evidence type="ECO:0000313" key="9">
    <source>
        <dbReference type="Proteomes" id="UP000701853"/>
    </source>
</evidence>
<keyword evidence="5" id="KW-0408">Iron</keyword>
<keyword evidence="9" id="KW-1185">Reference proteome</keyword>
<proteinExistence type="inferred from homology"/>
<dbReference type="InterPro" id="IPR005123">
    <property type="entry name" value="Oxoglu/Fe-dep_dioxygenase_dom"/>
</dbReference>
<dbReference type="EMBL" id="JAHUZN010000010">
    <property type="protein sequence ID" value="KAG8481933.1"/>
    <property type="molecule type" value="Genomic_DNA"/>
</dbReference>
<name>A0A8J5YEU2_9ROSI</name>
<evidence type="ECO:0000256" key="3">
    <source>
        <dbReference type="ARBA" id="ARBA00022964"/>
    </source>
</evidence>
<reference evidence="8 9" key="1">
    <citation type="journal article" date="2021" name="bioRxiv">
        <title>The Gossypium anomalum genome as a resource for cotton improvement and evolutionary analysis of hybrid incompatibility.</title>
        <authorList>
            <person name="Grover C.E."/>
            <person name="Yuan D."/>
            <person name="Arick M.A."/>
            <person name="Miller E.R."/>
            <person name="Hu G."/>
            <person name="Peterson D.G."/>
            <person name="Wendel J.F."/>
            <person name="Udall J.A."/>
        </authorList>
    </citation>
    <scope>NUCLEOTIDE SEQUENCE [LARGE SCALE GENOMIC DNA]</scope>
    <source>
        <strain evidence="8">JFW-Udall</strain>
        <tissue evidence="8">Leaf</tissue>
    </source>
</reference>
<comment type="function">
    <text evidence="6">Probable 2-oxoglutarate-dependent dioxygenase that may be involved in glucosinolates biosynthesis. May play a role in the production of aliphatic glucosinolates.</text>
</comment>
<evidence type="ECO:0000256" key="4">
    <source>
        <dbReference type="ARBA" id="ARBA00023002"/>
    </source>
</evidence>
<comment type="similarity">
    <text evidence="1">Belongs to the iron/ascorbate-dependent oxidoreductase family.</text>
</comment>
<keyword evidence="2" id="KW-0479">Metal-binding</keyword>
<dbReference type="InterPro" id="IPR026992">
    <property type="entry name" value="DIOX_N"/>
</dbReference>
<evidence type="ECO:0000256" key="5">
    <source>
        <dbReference type="ARBA" id="ARBA00023004"/>
    </source>
</evidence>
<evidence type="ECO:0000256" key="1">
    <source>
        <dbReference type="ARBA" id="ARBA00008056"/>
    </source>
</evidence>
<dbReference type="SUPFAM" id="SSF51197">
    <property type="entry name" value="Clavaminate synthase-like"/>
    <property type="match status" value="2"/>
</dbReference>
<dbReference type="Proteomes" id="UP000701853">
    <property type="component" value="Chromosome 10"/>
</dbReference>
<dbReference type="PROSITE" id="PS51471">
    <property type="entry name" value="FE2OG_OXY"/>
    <property type="match status" value="2"/>
</dbReference>
<gene>
    <name evidence="8" type="ORF">CXB51_026736</name>
</gene>
<organism evidence="8 9">
    <name type="scientific">Gossypium anomalum</name>
    <dbReference type="NCBI Taxonomy" id="47600"/>
    <lineage>
        <taxon>Eukaryota</taxon>
        <taxon>Viridiplantae</taxon>
        <taxon>Streptophyta</taxon>
        <taxon>Embryophyta</taxon>
        <taxon>Tracheophyta</taxon>
        <taxon>Spermatophyta</taxon>
        <taxon>Magnoliopsida</taxon>
        <taxon>eudicotyledons</taxon>
        <taxon>Gunneridae</taxon>
        <taxon>Pentapetalae</taxon>
        <taxon>rosids</taxon>
        <taxon>malvids</taxon>
        <taxon>Malvales</taxon>
        <taxon>Malvaceae</taxon>
        <taxon>Malvoideae</taxon>
        <taxon>Gossypium</taxon>
    </lineage>
</organism>
<dbReference type="AlphaFoldDB" id="A0A8J5YEU2"/>
<feature type="domain" description="Fe2OG dioxygenase" evidence="7">
    <location>
        <begin position="114"/>
        <end position="218"/>
    </location>
</feature>
<accession>A0A8J5YEU2</accession>
<evidence type="ECO:0000313" key="8">
    <source>
        <dbReference type="EMBL" id="KAG8481933.1"/>
    </source>
</evidence>
<dbReference type="GO" id="GO:0051213">
    <property type="term" value="F:dioxygenase activity"/>
    <property type="evidence" value="ECO:0007669"/>
    <property type="project" value="UniProtKB-KW"/>
</dbReference>
<keyword evidence="4" id="KW-0560">Oxidoreductase</keyword>